<reference evidence="2 3" key="1">
    <citation type="journal article" date="2016" name="Genome Biol. Evol.">
        <title>Gene Family Evolution Reflects Adaptation to Soil Environmental Stressors in the Genome of the Collembolan Orchesella cincta.</title>
        <authorList>
            <person name="Faddeeva-Vakhrusheva A."/>
            <person name="Derks M.F."/>
            <person name="Anvar S.Y."/>
            <person name="Agamennone V."/>
            <person name="Suring W."/>
            <person name="Smit S."/>
            <person name="van Straalen N.M."/>
            <person name="Roelofs D."/>
        </authorList>
    </citation>
    <scope>NUCLEOTIDE SEQUENCE [LARGE SCALE GENOMIC DNA]</scope>
    <source>
        <tissue evidence="2">Mixed pool</tissue>
    </source>
</reference>
<dbReference type="AlphaFoldDB" id="A0A1D2M1A3"/>
<comment type="caution">
    <text evidence="2">The sequence shown here is derived from an EMBL/GenBank/DDBJ whole genome shotgun (WGS) entry which is preliminary data.</text>
</comment>
<proteinExistence type="predicted"/>
<evidence type="ECO:0000256" key="1">
    <source>
        <dbReference type="SAM" id="MobiDB-lite"/>
    </source>
</evidence>
<accession>A0A1D2M1A3</accession>
<keyword evidence="3" id="KW-1185">Reference proteome</keyword>
<dbReference type="EMBL" id="LJIJ01007425">
    <property type="protein sequence ID" value="ODM86737.1"/>
    <property type="molecule type" value="Genomic_DNA"/>
</dbReference>
<organism evidence="2 3">
    <name type="scientific">Orchesella cincta</name>
    <name type="common">Springtail</name>
    <name type="synonym">Podura cincta</name>
    <dbReference type="NCBI Taxonomy" id="48709"/>
    <lineage>
        <taxon>Eukaryota</taxon>
        <taxon>Metazoa</taxon>
        <taxon>Ecdysozoa</taxon>
        <taxon>Arthropoda</taxon>
        <taxon>Hexapoda</taxon>
        <taxon>Collembola</taxon>
        <taxon>Entomobryomorpha</taxon>
        <taxon>Entomobryoidea</taxon>
        <taxon>Orchesellidae</taxon>
        <taxon>Orchesellinae</taxon>
        <taxon>Orchesella</taxon>
    </lineage>
</organism>
<sequence length="379" mass="43852">MGRLRIVVDPWYERHEPGVYSAEDVKEDLKLAQKQTRCEVKNPEEHEGAEEASHEEPLPYFQWLEEDDQVPEVEDETRKVGCKCGGETDLEECECGINGEECECKMEKKMCECGGDILNEDCSCDCNCACDIVEKDLSVAEQIANDVNDLVCESGVCWKNQSFDADGEESEFQSMLELPYDDPNRVWGRTHLERYDRKLYPPKHWSVLEKKWGTDKEKIEEKRGELPWGKNPNYAPWDDEDYEGPWEWQRELMEQERKYTTYHWIGSKKISITPKYLPIPGVTVIEKEPVYPGPHYHNCNEECVEGCPARGPKGWPYQDVRFMVDVEGVTRIVTQTRLGLEDVTFECTLHQIQKSSGMFRQAGFILPSNFHLLGIICCL</sequence>
<evidence type="ECO:0000313" key="3">
    <source>
        <dbReference type="Proteomes" id="UP000094527"/>
    </source>
</evidence>
<evidence type="ECO:0000313" key="2">
    <source>
        <dbReference type="EMBL" id="ODM86737.1"/>
    </source>
</evidence>
<feature type="region of interest" description="Disordered" evidence="1">
    <location>
        <begin position="36"/>
        <end position="57"/>
    </location>
</feature>
<protein>
    <submittedName>
        <fullName evidence="2">Uncharacterized protein</fullName>
    </submittedName>
</protein>
<gene>
    <name evidence="2" type="ORF">Ocin01_19945</name>
</gene>
<name>A0A1D2M1A3_ORCCI</name>
<dbReference type="Proteomes" id="UP000094527">
    <property type="component" value="Unassembled WGS sequence"/>
</dbReference>